<dbReference type="EMBL" id="JAPDUS010000037">
    <property type="protein sequence ID" value="MCW4094700.1"/>
    <property type="molecule type" value="Genomic_DNA"/>
</dbReference>
<reference evidence="7 8" key="1">
    <citation type="submission" date="2018-08" db="EMBL/GenBank/DDBJ databases">
        <title>A genome reference for cultivated species of the human gut microbiota.</title>
        <authorList>
            <person name="Zou Y."/>
            <person name="Xue W."/>
            <person name="Luo G."/>
        </authorList>
    </citation>
    <scope>NUCLEOTIDE SEQUENCE [LARGE SCALE GENOMIC DNA]</scope>
    <source>
        <strain evidence="7 8">AF11-14</strain>
    </source>
</reference>
<feature type="domain" description="NAD-dependent epimerase/dehydratase" evidence="5">
    <location>
        <begin position="32"/>
        <end position="268"/>
    </location>
</feature>
<dbReference type="AlphaFoldDB" id="A0AA92W7G4"/>
<dbReference type="RefSeq" id="WP_118140637.1">
    <property type="nucleotide sequence ID" value="NZ_JAPDUQ010000005.1"/>
</dbReference>
<sequence>MEKIKKHILYQEDIQNILSAIEIEKIKGKSFLITGATGMVGVLLIDALMNIKDAKVYAVGRSREKAKTRLGEYYNNPNFIFLEQDVQTSFPKDLKVDYIIPLASNTHPLAYSQFPVETMLINIEGARNALELAASCDATVVYPSSVEIYGNSQDGNSFVEDGNGLLNLSNSRACYTESKRSCEALCQSYKAERNVNVKIVRLCRIFGPTMLMSDTKASSQFIIKAINKEDIVLKSEGNQYFSYTYVADAVRGMLTVLLHGEIGVPYNVSSEKTNVHLRDFARFCAETVGKEVVFDLPSETEKKGYSIATKAILDNARIKSIGFEPIYEMSDAVSRTIEILKS</sequence>
<name>A0AA92W7G4_9BACT</name>
<evidence type="ECO:0000256" key="1">
    <source>
        <dbReference type="ARBA" id="ARBA00001911"/>
    </source>
</evidence>
<reference evidence="6" key="2">
    <citation type="submission" date="2022-11" db="EMBL/GenBank/DDBJ databases">
        <title>Genomic repertoires linked with pathogenic potency of arthritogenic Prevotella copri isolated from the gut of rheumatoid arthritis patients.</title>
        <authorList>
            <person name="Nii T."/>
            <person name="Maeda Y."/>
            <person name="Motooka D."/>
            <person name="Naito M."/>
            <person name="Matsumoto Y."/>
            <person name="Ogawa T."/>
            <person name="Oguro-Igashira E."/>
            <person name="Kishikawa T."/>
            <person name="Yamashita M."/>
            <person name="Koizumi S."/>
            <person name="Kurakawa T."/>
            <person name="Okumura R."/>
            <person name="Kayama H."/>
            <person name="Murakami M."/>
            <person name="Sakaguchi T."/>
            <person name="Das B."/>
            <person name="Nakamura S."/>
            <person name="Okada Y."/>
            <person name="Kumanogoh A."/>
            <person name="Takeda K."/>
        </authorList>
    </citation>
    <scope>NUCLEOTIDE SEQUENCE</scope>
    <source>
        <strain evidence="6">N016-13</strain>
    </source>
</reference>
<dbReference type="GO" id="GO:0005737">
    <property type="term" value="C:cytoplasm"/>
    <property type="evidence" value="ECO:0007669"/>
    <property type="project" value="TreeGrafter"/>
</dbReference>
<evidence type="ECO:0000313" key="8">
    <source>
        <dbReference type="Proteomes" id="UP000286077"/>
    </source>
</evidence>
<evidence type="ECO:0000313" key="7">
    <source>
        <dbReference type="EMBL" id="RGW66758.1"/>
    </source>
</evidence>
<accession>A0AA92W7G4</accession>
<dbReference type="Pfam" id="PF01370">
    <property type="entry name" value="Epimerase"/>
    <property type="match status" value="1"/>
</dbReference>
<dbReference type="GO" id="GO:0048040">
    <property type="term" value="F:UDP-glucuronate decarboxylase activity"/>
    <property type="evidence" value="ECO:0007669"/>
    <property type="project" value="TreeGrafter"/>
</dbReference>
<proteinExistence type="predicted"/>
<organism evidence="7 8">
    <name type="scientific">Segatella copri</name>
    <dbReference type="NCBI Taxonomy" id="165179"/>
    <lineage>
        <taxon>Bacteria</taxon>
        <taxon>Pseudomonadati</taxon>
        <taxon>Bacteroidota</taxon>
        <taxon>Bacteroidia</taxon>
        <taxon>Bacteroidales</taxon>
        <taxon>Prevotellaceae</taxon>
        <taxon>Segatella</taxon>
    </lineage>
</organism>
<keyword evidence="4" id="KW-0456">Lyase</keyword>
<evidence type="ECO:0000256" key="4">
    <source>
        <dbReference type="ARBA" id="ARBA00023239"/>
    </source>
</evidence>
<dbReference type="PANTHER" id="PTHR43078:SF6">
    <property type="entry name" value="UDP-GLUCURONIC ACID DECARBOXYLASE 1"/>
    <property type="match status" value="1"/>
</dbReference>
<evidence type="ECO:0000256" key="2">
    <source>
        <dbReference type="ARBA" id="ARBA00022793"/>
    </source>
</evidence>
<dbReference type="Proteomes" id="UP001209074">
    <property type="component" value="Unassembled WGS sequence"/>
</dbReference>
<dbReference type="InterPro" id="IPR036291">
    <property type="entry name" value="NAD(P)-bd_dom_sf"/>
</dbReference>
<dbReference type="Gene3D" id="3.40.50.720">
    <property type="entry name" value="NAD(P)-binding Rossmann-like Domain"/>
    <property type="match status" value="1"/>
</dbReference>
<evidence type="ECO:0000259" key="5">
    <source>
        <dbReference type="Pfam" id="PF01370"/>
    </source>
</evidence>
<dbReference type="InterPro" id="IPR044516">
    <property type="entry name" value="UXS-like"/>
</dbReference>
<evidence type="ECO:0000313" key="6">
    <source>
        <dbReference type="EMBL" id="MCW4094700.1"/>
    </source>
</evidence>
<gene>
    <name evidence="7" type="ORF">DWV60_11010</name>
    <name evidence="6" type="ORF">ONT05_14315</name>
</gene>
<keyword evidence="2" id="KW-0210">Decarboxylase</keyword>
<dbReference type="SUPFAM" id="SSF51735">
    <property type="entry name" value="NAD(P)-binding Rossmann-fold domains"/>
    <property type="match status" value="1"/>
</dbReference>
<dbReference type="InterPro" id="IPR001509">
    <property type="entry name" value="Epimerase_deHydtase"/>
</dbReference>
<dbReference type="GO" id="GO:0070403">
    <property type="term" value="F:NAD+ binding"/>
    <property type="evidence" value="ECO:0007669"/>
    <property type="project" value="InterPro"/>
</dbReference>
<keyword evidence="3" id="KW-0520">NAD</keyword>
<evidence type="ECO:0000256" key="3">
    <source>
        <dbReference type="ARBA" id="ARBA00023027"/>
    </source>
</evidence>
<dbReference type="GO" id="GO:0042732">
    <property type="term" value="P:D-xylose metabolic process"/>
    <property type="evidence" value="ECO:0007669"/>
    <property type="project" value="InterPro"/>
</dbReference>
<protein>
    <submittedName>
        <fullName evidence="7">NAD-dependent epimerase/dehydratase family protein</fullName>
    </submittedName>
</protein>
<dbReference type="PANTHER" id="PTHR43078">
    <property type="entry name" value="UDP-GLUCURONIC ACID DECARBOXYLASE-RELATED"/>
    <property type="match status" value="1"/>
</dbReference>
<comment type="cofactor">
    <cofactor evidence="1">
        <name>NAD(+)</name>
        <dbReference type="ChEBI" id="CHEBI:57540"/>
    </cofactor>
</comment>
<dbReference type="Proteomes" id="UP000286077">
    <property type="component" value="Unassembled WGS sequence"/>
</dbReference>
<comment type="caution">
    <text evidence="7">The sequence shown here is derived from an EMBL/GenBank/DDBJ whole genome shotgun (WGS) entry which is preliminary data.</text>
</comment>
<dbReference type="EMBL" id="QSAQ01000029">
    <property type="protein sequence ID" value="RGW66758.1"/>
    <property type="molecule type" value="Genomic_DNA"/>
</dbReference>